<evidence type="ECO:0000256" key="2">
    <source>
        <dbReference type="ARBA" id="ARBA00022723"/>
    </source>
</evidence>
<dbReference type="GO" id="GO:0008270">
    <property type="term" value="F:zinc ion binding"/>
    <property type="evidence" value="ECO:0007669"/>
    <property type="project" value="UniProtKB-KW"/>
</dbReference>
<dbReference type="PANTHER" id="PTHR24376:SF216">
    <property type="entry name" value="ZINC FINGER PROTEIN 420-LIKE"/>
    <property type="match status" value="1"/>
</dbReference>
<dbReference type="SMART" id="SM00355">
    <property type="entry name" value="ZnF_C2H2"/>
    <property type="match status" value="11"/>
</dbReference>
<feature type="region of interest" description="Disordered" evidence="8">
    <location>
        <begin position="321"/>
        <end position="348"/>
    </location>
</feature>
<keyword evidence="2" id="KW-0479">Metal-binding</keyword>
<dbReference type="GO" id="GO:0001228">
    <property type="term" value="F:DNA-binding transcription activator activity, RNA polymerase II-specific"/>
    <property type="evidence" value="ECO:0007669"/>
    <property type="project" value="TreeGrafter"/>
</dbReference>
<dbReference type="InterPro" id="IPR036236">
    <property type="entry name" value="Znf_C2H2_sf"/>
</dbReference>
<evidence type="ECO:0000256" key="6">
    <source>
        <dbReference type="ARBA" id="ARBA00023242"/>
    </source>
</evidence>
<keyword evidence="11" id="KW-1185">Reference proteome</keyword>
<dbReference type="InterPro" id="IPR013087">
    <property type="entry name" value="Znf_C2H2_type"/>
</dbReference>
<evidence type="ECO:0000256" key="3">
    <source>
        <dbReference type="ARBA" id="ARBA00022737"/>
    </source>
</evidence>
<protein>
    <recommendedName>
        <fullName evidence="9">C2H2-type domain-containing protein</fullName>
    </recommendedName>
</protein>
<dbReference type="AlphaFoldDB" id="A0A553NB96"/>
<dbReference type="GO" id="GO:0005634">
    <property type="term" value="C:nucleus"/>
    <property type="evidence" value="ECO:0007669"/>
    <property type="project" value="UniProtKB-SubCell"/>
</dbReference>
<dbReference type="GO" id="GO:0000978">
    <property type="term" value="F:RNA polymerase II cis-regulatory region sequence-specific DNA binding"/>
    <property type="evidence" value="ECO:0007669"/>
    <property type="project" value="TreeGrafter"/>
</dbReference>
<keyword evidence="6" id="KW-0539">Nucleus</keyword>
<gene>
    <name evidence="10" type="ORF">TCAL_12906</name>
</gene>
<evidence type="ECO:0000256" key="8">
    <source>
        <dbReference type="SAM" id="MobiDB-lite"/>
    </source>
</evidence>
<keyword evidence="3" id="KW-0677">Repeat</keyword>
<keyword evidence="5" id="KW-0862">Zinc</keyword>
<evidence type="ECO:0000256" key="7">
    <source>
        <dbReference type="PROSITE-ProRule" id="PRU00042"/>
    </source>
</evidence>
<dbReference type="SUPFAM" id="SSF57667">
    <property type="entry name" value="beta-beta-alpha zinc fingers"/>
    <property type="match status" value="2"/>
</dbReference>
<dbReference type="PROSITE" id="PS50157">
    <property type="entry name" value="ZINC_FINGER_C2H2_2"/>
    <property type="match status" value="3"/>
</dbReference>
<feature type="domain" description="C2H2-type" evidence="9">
    <location>
        <begin position="799"/>
        <end position="829"/>
    </location>
</feature>
<feature type="domain" description="C2H2-type" evidence="9">
    <location>
        <begin position="769"/>
        <end position="797"/>
    </location>
</feature>
<accession>A0A553NB96</accession>
<sequence length="831" mass="95494">MSPKRIICVNVKFAGKNLPTSKQSIVTCVMSTENRSQFFRYSAALYKHKIEVHDHVPKSKGSKSDLLEKLPSSTNLLHLEVENWLVFQRNTFDHFDEAGDPFVCQIFLIQISTGRYIHRSQGHQVDHGTTLDANILASKLTQVFLGSKACQGFPFQEKLPSSTNLLHLEVENWLVFQRNTFDHFDEAGDPFVCQIFLIQISTGRYIHRSQGHQVDHGTTLDANILASKLTQVFLGSKACQGFPFQGEQRDSSHWAISDYPYRRHISMECQFFLQTQQIKPELGQEKTDSGTRCGPCRKTWYAIESTASILRETNLILSKGGELKSDDETSDDGDMNVDNEGGENDEEDLWSTSDVVADYDPIPRDSPEYSHVTKQVRKPLIKGREYVCICCSIPFPTLYDLARHRIQKRRQDRFQPLIKEIQNVPDVPKGSESTIDEPNPPKTLPKVHKCSCCSLEFASLKALGQHKRKRERDERTRRQVGCSECDAPNIITFKQLIKHVATSHSALLDKYQAYLPKDPNLTTMKEPKICTTCDMVSNGRILHIRHQESYHVLGDYSCSSCQEPCLTFYDLMIHNYQKHGQVTELIPLNYFGLESSVDRTGKIAYKMAVMSCRICLKAYKGKHGNSAHLRRTHSWGRLNCKPCGESCHYAKDISAHMLVFHKDKPEVQCPNCDEKFALKDDPKRFEDHFPKCKTNLKDKGPFQCQYCGKEYAFKLTLNGHIKMHQGIIKFKCQYCEFGTNFKHVLVTHEKMHQRKMGLLTEEPEPDHMRQCKICGKQLSSKKQVFQHVRNVHEGRKRVFQCKRCGEFFKYSMALYKHKIEAHGHVPKPPKY</sequence>
<evidence type="ECO:0000256" key="1">
    <source>
        <dbReference type="ARBA" id="ARBA00004123"/>
    </source>
</evidence>
<evidence type="ECO:0000313" key="10">
    <source>
        <dbReference type="EMBL" id="TRY62711.1"/>
    </source>
</evidence>
<evidence type="ECO:0000256" key="5">
    <source>
        <dbReference type="ARBA" id="ARBA00022833"/>
    </source>
</evidence>
<dbReference type="EMBL" id="VCGU01000458">
    <property type="protein sequence ID" value="TRY62711.1"/>
    <property type="molecule type" value="Genomic_DNA"/>
</dbReference>
<evidence type="ECO:0000259" key="9">
    <source>
        <dbReference type="PROSITE" id="PS50157"/>
    </source>
</evidence>
<proteinExistence type="predicted"/>
<feature type="compositionally biased region" description="Acidic residues" evidence="8">
    <location>
        <begin position="328"/>
        <end position="348"/>
    </location>
</feature>
<comment type="caution">
    <text evidence="10">The sequence shown here is derived from an EMBL/GenBank/DDBJ whole genome shotgun (WGS) entry which is preliminary data.</text>
</comment>
<name>A0A553NB96_TIGCA</name>
<feature type="domain" description="C2H2-type" evidence="9">
    <location>
        <begin position="702"/>
        <end position="726"/>
    </location>
</feature>
<dbReference type="PANTHER" id="PTHR24376">
    <property type="entry name" value="ZINC FINGER PROTEIN"/>
    <property type="match status" value="1"/>
</dbReference>
<dbReference type="PROSITE" id="PS00028">
    <property type="entry name" value="ZINC_FINGER_C2H2_1"/>
    <property type="match status" value="5"/>
</dbReference>
<feature type="non-terminal residue" evidence="10">
    <location>
        <position position="831"/>
    </location>
</feature>
<dbReference type="STRING" id="6832.A0A553NB96"/>
<organism evidence="10 11">
    <name type="scientific">Tigriopus californicus</name>
    <name type="common">Marine copepod</name>
    <dbReference type="NCBI Taxonomy" id="6832"/>
    <lineage>
        <taxon>Eukaryota</taxon>
        <taxon>Metazoa</taxon>
        <taxon>Ecdysozoa</taxon>
        <taxon>Arthropoda</taxon>
        <taxon>Crustacea</taxon>
        <taxon>Multicrustacea</taxon>
        <taxon>Hexanauplia</taxon>
        <taxon>Copepoda</taxon>
        <taxon>Harpacticoida</taxon>
        <taxon>Harpacticidae</taxon>
        <taxon>Tigriopus</taxon>
    </lineage>
</organism>
<comment type="subcellular location">
    <subcellularLocation>
        <location evidence="1">Nucleus</location>
    </subcellularLocation>
</comment>
<dbReference type="Gene3D" id="3.30.160.60">
    <property type="entry name" value="Classic Zinc Finger"/>
    <property type="match status" value="2"/>
</dbReference>
<dbReference type="Proteomes" id="UP000318571">
    <property type="component" value="Chromosome 10"/>
</dbReference>
<evidence type="ECO:0000256" key="4">
    <source>
        <dbReference type="ARBA" id="ARBA00022771"/>
    </source>
</evidence>
<reference evidence="10 11" key="1">
    <citation type="journal article" date="2018" name="Nat. Ecol. Evol.">
        <title>Genomic signatures of mitonuclear coevolution across populations of Tigriopus californicus.</title>
        <authorList>
            <person name="Barreto F.S."/>
            <person name="Watson E.T."/>
            <person name="Lima T.G."/>
            <person name="Willett C.S."/>
            <person name="Edmands S."/>
            <person name="Li W."/>
            <person name="Burton R.S."/>
        </authorList>
    </citation>
    <scope>NUCLEOTIDE SEQUENCE [LARGE SCALE GENOMIC DNA]</scope>
    <source>
        <strain evidence="10 11">San Diego</strain>
    </source>
</reference>
<evidence type="ECO:0000313" key="11">
    <source>
        <dbReference type="Proteomes" id="UP000318571"/>
    </source>
</evidence>
<keyword evidence="4 7" id="KW-0863">Zinc-finger</keyword>